<reference evidence="2 3" key="2">
    <citation type="journal article" date="2013" name="Plant Cell Physiol.">
        <title>Rice Annotation Project Database (RAP-DB): an integrative and interactive database for rice genomics.</title>
        <authorList>
            <person name="Sakai H."/>
            <person name="Lee S.S."/>
            <person name="Tanaka T."/>
            <person name="Numa H."/>
            <person name="Kim J."/>
            <person name="Kawahara Y."/>
            <person name="Wakimoto H."/>
            <person name="Yang C.C."/>
            <person name="Iwamoto M."/>
            <person name="Abe T."/>
            <person name="Yamada Y."/>
            <person name="Muto A."/>
            <person name="Inokuchi H."/>
            <person name="Ikemura T."/>
            <person name="Matsumoto T."/>
            <person name="Sasaki T."/>
            <person name="Itoh T."/>
        </authorList>
    </citation>
    <scope>NUCLEOTIDE SEQUENCE [LARGE SCALE GENOMIC DNA]</scope>
    <source>
        <strain evidence="3">cv. Nipponbare</strain>
    </source>
</reference>
<feature type="region of interest" description="Disordered" evidence="1">
    <location>
        <begin position="59"/>
        <end position="87"/>
    </location>
</feature>
<protein>
    <submittedName>
        <fullName evidence="2">Os09g0428700 protein</fullName>
    </submittedName>
</protein>
<evidence type="ECO:0000256" key="1">
    <source>
        <dbReference type="SAM" id="MobiDB-lite"/>
    </source>
</evidence>
<sequence>MGERMGSGGSQGQGRCHLQLPHRRAAMFSSHGPLSRMGSGDARPHRRRRLRAGIRRLTSSLSAPPGKDRAATASMLPAMNGEIDREE</sequence>
<dbReference type="AlphaFoldDB" id="A0A0P0XN77"/>
<gene>
    <name evidence="2" type="ordered locus">Os09g0428700</name>
    <name evidence="2" type="ORF">OSNPB_090428700</name>
</gene>
<reference evidence="3" key="1">
    <citation type="journal article" date="2005" name="Nature">
        <title>The map-based sequence of the rice genome.</title>
        <authorList>
            <consortium name="International rice genome sequencing project (IRGSP)"/>
            <person name="Matsumoto T."/>
            <person name="Wu J."/>
            <person name="Kanamori H."/>
            <person name="Katayose Y."/>
            <person name="Fujisawa M."/>
            <person name="Namiki N."/>
            <person name="Mizuno H."/>
            <person name="Yamamoto K."/>
            <person name="Antonio B.A."/>
            <person name="Baba T."/>
            <person name="Sakata K."/>
            <person name="Nagamura Y."/>
            <person name="Aoki H."/>
            <person name="Arikawa K."/>
            <person name="Arita K."/>
            <person name="Bito T."/>
            <person name="Chiden Y."/>
            <person name="Fujitsuka N."/>
            <person name="Fukunaka R."/>
            <person name="Hamada M."/>
            <person name="Harada C."/>
            <person name="Hayashi A."/>
            <person name="Hijishita S."/>
            <person name="Honda M."/>
            <person name="Hosokawa S."/>
            <person name="Ichikawa Y."/>
            <person name="Idonuma A."/>
            <person name="Iijima M."/>
            <person name="Ikeda M."/>
            <person name="Ikeno M."/>
            <person name="Ito K."/>
            <person name="Ito S."/>
            <person name="Ito T."/>
            <person name="Ito Y."/>
            <person name="Ito Y."/>
            <person name="Iwabuchi A."/>
            <person name="Kamiya K."/>
            <person name="Karasawa W."/>
            <person name="Kurita K."/>
            <person name="Katagiri S."/>
            <person name="Kikuta A."/>
            <person name="Kobayashi H."/>
            <person name="Kobayashi N."/>
            <person name="Machita K."/>
            <person name="Maehara T."/>
            <person name="Masukawa M."/>
            <person name="Mizubayashi T."/>
            <person name="Mukai Y."/>
            <person name="Nagasaki H."/>
            <person name="Nagata Y."/>
            <person name="Naito S."/>
            <person name="Nakashima M."/>
            <person name="Nakama Y."/>
            <person name="Nakamichi Y."/>
            <person name="Nakamura M."/>
            <person name="Meguro A."/>
            <person name="Negishi M."/>
            <person name="Ohta I."/>
            <person name="Ohta T."/>
            <person name="Okamoto M."/>
            <person name="Ono N."/>
            <person name="Saji S."/>
            <person name="Sakaguchi M."/>
            <person name="Sakai K."/>
            <person name="Shibata M."/>
            <person name="Shimokawa T."/>
            <person name="Song J."/>
            <person name="Takazaki Y."/>
            <person name="Terasawa K."/>
            <person name="Tsugane M."/>
            <person name="Tsuji K."/>
            <person name="Ueda S."/>
            <person name="Waki K."/>
            <person name="Yamagata H."/>
            <person name="Yamamoto M."/>
            <person name="Yamamoto S."/>
            <person name="Yamane H."/>
            <person name="Yoshiki S."/>
            <person name="Yoshihara R."/>
            <person name="Yukawa K."/>
            <person name="Zhong H."/>
            <person name="Yano M."/>
            <person name="Yuan Q."/>
            <person name="Ouyang S."/>
            <person name="Liu J."/>
            <person name="Jones K.M."/>
            <person name="Gansberger K."/>
            <person name="Moffat K."/>
            <person name="Hill J."/>
            <person name="Bera J."/>
            <person name="Fadrosh D."/>
            <person name="Jin S."/>
            <person name="Johri S."/>
            <person name="Kim M."/>
            <person name="Overton L."/>
            <person name="Reardon M."/>
            <person name="Tsitrin T."/>
            <person name="Vuong H."/>
            <person name="Weaver B."/>
            <person name="Ciecko A."/>
            <person name="Tallon L."/>
            <person name="Jackson J."/>
            <person name="Pai G."/>
            <person name="Aken S.V."/>
            <person name="Utterback T."/>
            <person name="Reidmuller S."/>
            <person name="Feldblyum T."/>
            <person name="Hsiao J."/>
            <person name="Zismann V."/>
            <person name="Iobst S."/>
            <person name="de Vazeille A.R."/>
            <person name="Buell C.R."/>
            <person name="Ying K."/>
            <person name="Li Y."/>
            <person name="Lu T."/>
            <person name="Huang Y."/>
            <person name="Zhao Q."/>
            <person name="Feng Q."/>
            <person name="Zhang L."/>
            <person name="Zhu J."/>
            <person name="Weng Q."/>
            <person name="Mu J."/>
            <person name="Lu Y."/>
            <person name="Fan D."/>
            <person name="Liu Y."/>
            <person name="Guan J."/>
            <person name="Zhang Y."/>
            <person name="Yu S."/>
            <person name="Liu X."/>
            <person name="Zhang Y."/>
            <person name="Hong G."/>
            <person name="Han B."/>
            <person name="Choisne N."/>
            <person name="Demange N."/>
            <person name="Orjeda G."/>
            <person name="Samain S."/>
            <person name="Cattolico L."/>
            <person name="Pelletier E."/>
            <person name="Couloux A."/>
            <person name="Segurens B."/>
            <person name="Wincker P."/>
            <person name="D'Hont A."/>
            <person name="Scarpelli C."/>
            <person name="Weissenbach J."/>
            <person name="Salanoubat M."/>
            <person name="Quetier F."/>
            <person name="Yu Y."/>
            <person name="Kim H.R."/>
            <person name="Rambo T."/>
            <person name="Currie J."/>
            <person name="Collura K."/>
            <person name="Luo M."/>
            <person name="Yang T."/>
            <person name="Ammiraju J.S.S."/>
            <person name="Engler F."/>
            <person name="Soderlund C."/>
            <person name="Wing R.A."/>
            <person name="Palmer L.E."/>
            <person name="de la Bastide M."/>
            <person name="Spiegel L."/>
            <person name="Nascimento L."/>
            <person name="Zutavern T."/>
            <person name="O'Shaughnessy A."/>
            <person name="Dike S."/>
            <person name="Dedhia N."/>
            <person name="Preston R."/>
            <person name="Balija V."/>
            <person name="McCombie W.R."/>
            <person name="Chow T."/>
            <person name="Chen H."/>
            <person name="Chung M."/>
            <person name="Chen C."/>
            <person name="Shaw J."/>
            <person name="Wu H."/>
            <person name="Hsiao K."/>
            <person name="Chao Y."/>
            <person name="Chu M."/>
            <person name="Cheng C."/>
            <person name="Hour A."/>
            <person name="Lee P."/>
            <person name="Lin S."/>
            <person name="Lin Y."/>
            <person name="Liou J."/>
            <person name="Liu S."/>
            <person name="Hsing Y."/>
            <person name="Raghuvanshi S."/>
            <person name="Mohanty A."/>
            <person name="Bharti A.K."/>
            <person name="Gaur A."/>
            <person name="Gupta V."/>
            <person name="Kumar D."/>
            <person name="Ravi V."/>
            <person name="Vij S."/>
            <person name="Kapur A."/>
            <person name="Khurana P."/>
            <person name="Khurana P."/>
            <person name="Khurana J.P."/>
            <person name="Tyagi A.K."/>
            <person name="Gaikwad K."/>
            <person name="Singh A."/>
            <person name="Dalal V."/>
            <person name="Srivastava S."/>
            <person name="Dixit A."/>
            <person name="Pal A.K."/>
            <person name="Ghazi I.A."/>
            <person name="Yadav M."/>
            <person name="Pandit A."/>
            <person name="Bhargava A."/>
            <person name="Sureshbabu K."/>
            <person name="Batra K."/>
            <person name="Sharma T.R."/>
            <person name="Mohapatra T."/>
            <person name="Singh N.K."/>
            <person name="Messing J."/>
            <person name="Nelson A.B."/>
            <person name="Fuks G."/>
            <person name="Kavchok S."/>
            <person name="Keizer G."/>
            <person name="Linton E."/>
            <person name="Llaca V."/>
            <person name="Song R."/>
            <person name="Tanyolac B."/>
            <person name="Young S."/>
            <person name="Ho-Il K."/>
            <person name="Hahn J.H."/>
            <person name="Sangsakoo G."/>
            <person name="Vanavichit A."/>
            <person name="de Mattos Luiz.A.T."/>
            <person name="Zimmer P.D."/>
            <person name="Malone G."/>
            <person name="Dellagostin O."/>
            <person name="de Oliveira A.C."/>
            <person name="Bevan M."/>
            <person name="Bancroft I."/>
            <person name="Minx P."/>
            <person name="Cordum H."/>
            <person name="Wilson R."/>
            <person name="Cheng Z."/>
            <person name="Jin W."/>
            <person name="Jiang J."/>
            <person name="Leong S.A."/>
            <person name="Iwama H."/>
            <person name="Gojobori T."/>
            <person name="Itoh T."/>
            <person name="Niimura Y."/>
            <person name="Fujii Y."/>
            <person name="Habara T."/>
            <person name="Sakai H."/>
            <person name="Sato Y."/>
            <person name="Wilson G."/>
            <person name="Kumar K."/>
            <person name="McCouch S."/>
            <person name="Juretic N."/>
            <person name="Hoen D."/>
            <person name="Wright S."/>
            <person name="Bruskiewich R."/>
            <person name="Bureau T."/>
            <person name="Miyao A."/>
            <person name="Hirochika H."/>
            <person name="Nishikawa T."/>
            <person name="Kadowaki K."/>
            <person name="Sugiura M."/>
            <person name="Burr B."/>
            <person name="Sasaki T."/>
        </authorList>
    </citation>
    <scope>NUCLEOTIDE SEQUENCE [LARGE SCALE GENOMIC DNA]</scope>
    <source>
        <strain evidence="3">cv. Nipponbare</strain>
    </source>
</reference>
<dbReference type="Proteomes" id="UP000059680">
    <property type="component" value="Chromosome 9"/>
</dbReference>
<name>A0A0P0XN77_ORYSJ</name>
<accession>A0A0P0XN77</accession>
<dbReference type="EMBL" id="AP014965">
    <property type="protein sequence ID" value="BAT08193.1"/>
    <property type="molecule type" value="Genomic_DNA"/>
</dbReference>
<dbReference type="PaxDb" id="39947-A0A0P0XN77"/>
<evidence type="ECO:0000313" key="2">
    <source>
        <dbReference type="EMBL" id="BAT08193.1"/>
    </source>
</evidence>
<reference evidence="2 3" key="3">
    <citation type="journal article" date="2013" name="Rice">
        <title>Improvement of the Oryza sativa Nipponbare reference genome using next generation sequence and optical map data.</title>
        <authorList>
            <person name="Kawahara Y."/>
            <person name="de la Bastide M."/>
            <person name="Hamilton J.P."/>
            <person name="Kanamori H."/>
            <person name="McCombie W.R."/>
            <person name="Ouyang S."/>
            <person name="Schwartz D.C."/>
            <person name="Tanaka T."/>
            <person name="Wu J."/>
            <person name="Zhou S."/>
            <person name="Childs K.L."/>
            <person name="Davidson R.M."/>
            <person name="Lin H."/>
            <person name="Quesada-Ocampo L."/>
            <person name="Vaillancourt B."/>
            <person name="Sakai H."/>
            <person name="Lee S.S."/>
            <person name="Kim J."/>
            <person name="Numa H."/>
            <person name="Itoh T."/>
            <person name="Buell C.R."/>
            <person name="Matsumoto T."/>
        </authorList>
    </citation>
    <scope>NUCLEOTIDE SEQUENCE [LARGE SCALE GENOMIC DNA]</scope>
    <source>
        <strain evidence="3">cv. Nipponbare</strain>
    </source>
</reference>
<evidence type="ECO:0000313" key="3">
    <source>
        <dbReference type="Proteomes" id="UP000059680"/>
    </source>
</evidence>
<organism evidence="2 3">
    <name type="scientific">Oryza sativa subsp. japonica</name>
    <name type="common">Rice</name>
    <dbReference type="NCBI Taxonomy" id="39947"/>
    <lineage>
        <taxon>Eukaryota</taxon>
        <taxon>Viridiplantae</taxon>
        <taxon>Streptophyta</taxon>
        <taxon>Embryophyta</taxon>
        <taxon>Tracheophyta</taxon>
        <taxon>Spermatophyta</taxon>
        <taxon>Magnoliopsida</taxon>
        <taxon>Liliopsida</taxon>
        <taxon>Poales</taxon>
        <taxon>Poaceae</taxon>
        <taxon>BOP clade</taxon>
        <taxon>Oryzoideae</taxon>
        <taxon>Oryzeae</taxon>
        <taxon>Oryzinae</taxon>
        <taxon>Oryza</taxon>
        <taxon>Oryza sativa</taxon>
    </lineage>
</organism>
<dbReference type="InParanoid" id="A0A0P0XN77"/>
<keyword evidence="3" id="KW-1185">Reference proteome</keyword>
<proteinExistence type="predicted"/>